<comment type="caution">
    <text evidence="2">The sequence shown here is derived from an EMBL/GenBank/DDBJ whole genome shotgun (WGS) entry which is preliminary data.</text>
</comment>
<evidence type="ECO:0000313" key="3">
    <source>
        <dbReference type="Proteomes" id="UP000681414"/>
    </source>
</evidence>
<keyword evidence="3" id="KW-1185">Reference proteome</keyword>
<reference evidence="2 3" key="1">
    <citation type="submission" date="2021-05" db="EMBL/GenBank/DDBJ databases">
        <title>Novel Bacillus species.</title>
        <authorList>
            <person name="Liu G."/>
        </authorList>
    </citation>
    <scope>NUCLEOTIDE SEQUENCE [LARGE SCALE GENOMIC DNA]</scope>
    <source>
        <strain evidence="3">FJAT-49780</strain>
    </source>
</reference>
<accession>A0A942THU0</accession>
<dbReference type="InterPro" id="IPR009061">
    <property type="entry name" value="DNA-bd_dom_put_sf"/>
</dbReference>
<dbReference type="SUPFAM" id="SSF46955">
    <property type="entry name" value="Putative DNA-binding domain"/>
    <property type="match status" value="1"/>
</dbReference>
<evidence type="ECO:0000256" key="1">
    <source>
        <dbReference type="SAM" id="Coils"/>
    </source>
</evidence>
<feature type="coiled-coil region" evidence="1">
    <location>
        <begin position="85"/>
        <end position="133"/>
    </location>
</feature>
<dbReference type="Proteomes" id="UP000681414">
    <property type="component" value="Unassembled WGS sequence"/>
</dbReference>
<dbReference type="Gene3D" id="1.10.1660.10">
    <property type="match status" value="1"/>
</dbReference>
<organism evidence="2 3">
    <name type="scientific">Lederbergia citri</name>
    <dbReference type="NCBI Taxonomy" id="2833580"/>
    <lineage>
        <taxon>Bacteria</taxon>
        <taxon>Bacillati</taxon>
        <taxon>Bacillota</taxon>
        <taxon>Bacilli</taxon>
        <taxon>Bacillales</taxon>
        <taxon>Bacillaceae</taxon>
        <taxon>Lederbergia</taxon>
    </lineage>
</organism>
<dbReference type="AlphaFoldDB" id="A0A942THU0"/>
<dbReference type="RefSeq" id="WP_213126403.1">
    <property type="nucleotide sequence ID" value="NZ_JAGYPG010000003.1"/>
</dbReference>
<protein>
    <recommendedName>
        <fullName evidence="4">HTH merR-type domain-containing protein</fullName>
    </recommendedName>
</protein>
<proteinExistence type="predicted"/>
<evidence type="ECO:0000313" key="2">
    <source>
        <dbReference type="EMBL" id="MBS4197233.1"/>
    </source>
</evidence>
<keyword evidence="1" id="KW-0175">Coiled coil</keyword>
<name>A0A942THU0_9BACI</name>
<gene>
    <name evidence="2" type="ORF">KHA97_19445</name>
</gene>
<sequence length="166" mass="19004">MERHIFSSEAAKTLGIGASTIRKYAALLEDKGYEFERGTNNGRIFKQADLTVISNMIEMMNKDGLAIEIAAEKAAGKIPKKEKPVNETNQDIREFIEQIKDLEKQQATLTEMNRALAKQVENLTEKIEERERDQQLFRMVEDSRNKKKRKGIALFRPLTAFSGKNK</sequence>
<dbReference type="EMBL" id="JAGYPG010000003">
    <property type="protein sequence ID" value="MBS4197233.1"/>
    <property type="molecule type" value="Genomic_DNA"/>
</dbReference>
<evidence type="ECO:0008006" key="4">
    <source>
        <dbReference type="Google" id="ProtNLM"/>
    </source>
</evidence>